<comment type="caution">
    <text evidence="2">The sequence shown here is derived from an EMBL/GenBank/DDBJ whole genome shotgun (WGS) entry which is preliminary data.</text>
</comment>
<reference evidence="2" key="1">
    <citation type="submission" date="2021-02" db="EMBL/GenBank/DDBJ databases">
        <authorList>
            <person name="Dougan E. K."/>
            <person name="Rhodes N."/>
            <person name="Thang M."/>
            <person name="Chan C."/>
        </authorList>
    </citation>
    <scope>NUCLEOTIDE SEQUENCE</scope>
</reference>
<feature type="region of interest" description="Disordered" evidence="1">
    <location>
        <begin position="148"/>
        <end position="167"/>
    </location>
</feature>
<proteinExistence type="predicted"/>
<evidence type="ECO:0000256" key="1">
    <source>
        <dbReference type="SAM" id="MobiDB-lite"/>
    </source>
</evidence>
<accession>A0A812KC75</accession>
<organism evidence="2 3">
    <name type="scientific">Symbiodinium pilosum</name>
    <name type="common">Dinoflagellate</name>
    <dbReference type="NCBI Taxonomy" id="2952"/>
    <lineage>
        <taxon>Eukaryota</taxon>
        <taxon>Sar</taxon>
        <taxon>Alveolata</taxon>
        <taxon>Dinophyceae</taxon>
        <taxon>Suessiales</taxon>
        <taxon>Symbiodiniaceae</taxon>
        <taxon>Symbiodinium</taxon>
    </lineage>
</organism>
<protein>
    <submittedName>
        <fullName evidence="2">Uncharacterized protein</fullName>
    </submittedName>
</protein>
<evidence type="ECO:0000313" key="2">
    <source>
        <dbReference type="EMBL" id="CAE7224909.1"/>
    </source>
</evidence>
<dbReference type="AlphaFoldDB" id="A0A812KC75"/>
<name>A0A812KC75_SYMPI</name>
<gene>
    <name evidence="2" type="ORF">SPIL2461_LOCUS3125</name>
</gene>
<sequence>MSDGWVPPCYPKEEELIEYEEKMKARKKATLVKRHLCIKEPQLQSLSKRSFAQKSEYSMLAYAIAEGEYSGEGDDRSYFVIVFYEPAKKSKVERAFKTVGAALADYEQVVVDPDSKMEQEEKFMYAHGASDPGECILGEYEYQVVPKGSPEYDDPWGPTHPEGRFWE</sequence>
<evidence type="ECO:0000313" key="3">
    <source>
        <dbReference type="Proteomes" id="UP000649617"/>
    </source>
</evidence>
<dbReference type="OrthoDB" id="422359at2759"/>
<dbReference type="EMBL" id="CAJNIZ010003692">
    <property type="protein sequence ID" value="CAE7224909.1"/>
    <property type="molecule type" value="Genomic_DNA"/>
</dbReference>
<keyword evidence="3" id="KW-1185">Reference proteome</keyword>
<dbReference type="Proteomes" id="UP000649617">
    <property type="component" value="Unassembled WGS sequence"/>
</dbReference>